<evidence type="ECO:0000313" key="2">
    <source>
        <dbReference type="EMBL" id="NEU66877.1"/>
    </source>
</evidence>
<keyword evidence="1" id="KW-1133">Transmembrane helix</keyword>
<dbReference type="EMBL" id="JAAGNZ010000001">
    <property type="protein sequence ID" value="NEU66877.1"/>
    <property type="molecule type" value="Genomic_DNA"/>
</dbReference>
<feature type="transmembrane region" description="Helical" evidence="1">
    <location>
        <begin position="12"/>
        <end position="31"/>
    </location>
</feature>
<keyword evidence="1" id="KW-0812">Transmembrane</keyword>
<evidence type="ECO:0000256" key="1">
    <source>
        <dbReference type="SAM" id="Phobius"/>
    </source>
</evidence>
<organism evidence="2 3">
    <name type="scientific">Spirosoma agri</name>
    <dbReference type="NCBI Taxonomy" id="1987381"/>
    <lineage>
        <taxon>Bacteria</taxon>
        <taxon>Pseudomonadati</taxon>
        <taxon>Bacteroidota</taxon>
        <taxon>Cytophagia</taxon>
        <taxon>Cytophagales</taxon>
        <taxon>Cytophagaceae</taxon>
        <taxon>Spirosoma</taxon>
    </lineage>
</organism>
<proteinExistence type="predicted"/>
<sequence length="219" mass="24683">MRVPKRTINIELLLGISATFLSLAALVVSIFQTKIAREQQHKSVLPYLQIRHEISDNQLVIYLENQGVGPAFIKSFATSYHQKDNDSYNEFIIGVMDDFRVALNAIPENQLTNSKYDSLLRTSKKFRISDDYVQGGKDADILYAGSAIKEGDNRLLFTFKRSGSNGGPFVSWMGDLVADSSYHIRVTYSDVYDNCWQLTHTLNRNSVLQLANCPPPSKP</sequence>
<reference evidence="2 3" key="1">
    <citation type="submission" date="2020-02" db="EMBL/GenBank/DDBJ databases">
        <title>Draft genome sequence of two Spirosoma agri KCTC 52727 and Spirosoma terrae KCTC 52035.</title>
        <authorList>
            <person name="Rojas J."/>
            <person name="Ambika Manirajan B."/>
            <person name="Ratering S."/>
            <person name="Suarez C."/>
            <person name="Schnell S."/>
        </authorList>
    </citation>
    <scope>NUCLEOTIDE SEQUENCE [LARGE SCALE GENOMIC DNA]</scope>
    <source>
        <strain evidence="2 3">KCTC 52727</strain>
    </source>
</reference>
<dbReference type="AlphaFoldDB" id="A0A6M0IG94"/>
<comment type="caution">
    <text evidence="2">The sequence shown here is derived from an EMBL/GenBank/DDBJ whole genome shotgun (WGS) entry which is preliminary data.</text>
</comment>
<keyword evidence="1" id="KW-0472">Membrane</keyword>
<evidence type="ECO:0000313" key="3">
    <source>
        <dbReference type="Proteomes" id="UP000477386"/>
    </source>
</evidence>
<dbReference type="Proteomes" id="UP000477386">
    <property type="component" value="Unassembled WGS sequence"/>
</dbReference>
<gene>
    <name evidence="2" type="ORF">GK091_08280</name>
</gene>
<keyword evidence="3" id="KW-1185">Reference proteome</keyword>
<dbReference type="RefSeq" id="WP_164036212.1">
    <property type="nucleotide sequence ID" value="NZ_JAAGNZ010000001.1"/>
</dbReference>
<name>A0A6M0IG94_9BACT</name>
<accession>A0A6M0IG94</accession>
<protein>
    <submittedName>
        <fullName evidence="2">Uncharacterized protein</fullName>
    </submittedName>
</protein>